<dbReference type="HAMAP" id="MF_04109">
    <property type="entry name" value="ENDOLYSIN_LAMBDA"/>
    <property type="match status" value="1"/>
</dbReference>
<dbReference type="Proteomes" id="UP001204061">
    <property type="component" value="Unassembled WGS sequence"/>
</dbReference>
<accession>A0AAW5ML88</accession>
<organism evidence="1 2">
    <name type="scientific">Aeromonas veronii</name>
    <dbReference type="NCBI Taxonomy" id="654"/>
    <lineage>
        <taxon>Bacteria</taxon>
        <taxon>Pseudomonadati</taxon>
        <taxon>Pseudomonadota</taxon>
        <taxon>Gammaproteobacteria</taxon>
        <taxon>Aeromonadales</taxon>
        <taxon>Aeromonadaceae</taxon>
        <taxon>Aeromonas</taxon>
    </lineage>
</organism>
<dbReference type="RefSeq" id="WP_257725870.1">
    <property type="nucleotide sequence ID" value="NZ_JAAKOU010000003.1"/>
</dbReference>
<evidence type="ECO:0000313" key="1">
    <source>
        <dbReference type="EMBL" id="MCR4450522.1"/>
    </source>
</evidence>
<dbReference type="InterPro" id="IPR034691">
    <property type="entry name" value="Endolysin_lambda_type"/>
</dbReference>
<proteinExistence type="inferred from homology"/>
<dbReference type="Gene3D" id="1.10.530.10">
    <property type="match status" value="1"/>
</dbReference>
<evidence type="ECO:0000313" key="2">
    <source>
        <dbReference type="Proteomes" id="UP001204061"/>
    </source>
</evidence>
<reference evidence="1" key="1">
    <citation type="submission" date="2022-08" db="EMBL/GenBank/DDBJ databases">
        <title>A global survey of hypervirulent Aeromonas hydrophila identified this emerging pathogen in farmed fish in the lower Mekong River basin.</title>
        <authorList>
            <person name="Xu T."/>
            <person name="Rasmussen-Ivey C.R."/>
            <person name="Moen F.S."/>
            <person name="Fernandez Bravo A."/>
            <person name="Lamy B."/>
            <person name="Beaz-Hidalgo R."/>
            <person name="Khan C.D."/>
            <person name="Castro Escarpulli G."/>
            <person name="Yasin I.S.M."/>
            <person name="Figueras M.J."/>
            <person name="Azzam Sayuti M."/>
            <person name="Karim M.M."/>
            <person name="Alam K.M."/>
            <person name="Le T.T.T."/>
            <person name="Thao N.H.P."/>
            <person name="Addo S."/>
            <person name="Duodu S."/>
            <person name="Ali S."/>
            <person name="Mey S."/>
            <person name="Somony T."/>
            <person name="Liles M.R."/>
        </authorList>
    </citation>
    <scope>NUCLEOTIDE SEQUENCE</scope>
    <source>
        <strain evidence="1">0.14</strain>
    </source>
</reference>
<protein>
    <submittedName>
        <fullName evidence="1">Glycoside hydrolase family 104 protein</fullName>
    </submittedName>
</protein>
<dbReference type="AlphaFoldDB" id="A0AAW5ML88"/>
<name>A0AAW5ML88_AERVE</name>
<dbReference type="EMBL" id="JANLFC010000068">
    <property type="protein sequence ID" value="MCR4450522.1"/>
    <property type="molecule type" value="Genomic_DNA"/>
</dbReference>
<dbReference type="InterPro" id="IPR023346">
    <property type="entry name" value="Lysozyme-like_dom_sf"/>
</dbReference>
<sequence>MPRSHCHPQVAAFLDMIAYAEGTKGRGDDGYNKLVNPAGCFKSYATHPNVLVQVNKTLSSTAAGRYQFLSKHWAHYRDQLGLPDFGPESQDCWAIQLIRERKALDDVLKGRIPQAVTKCANIWASLPGAGYGQREHPLADLQAKFTEFGGVLA</sequence>
<dbReference type="CDD" id="cd00736">
    <property type="entry name" value="lambda_lys-like"/>
    <property type="match status" value="1"/>
</dbReference>
<gene>
    <name evidence="1" type="ORF">NS965_19240</name>
</gene>
<dbReference type="GO" id="GO:0044659">
    <property type="term" value="P:viral release from host cell by cytolysis"/>
    <property type="evidence" value="ECO:0007669"/>
    <property type="project" value="InterPro"/>
</dbReference>
<dbReference type="SUPFAM" id="SSF53955">
    <property type="entry name" value="Lysozyme-like"/>
    <property type="match status" value="1"/>
</dbReference>
<comment type="caution">
    <text evidence="1">The sequence shown here is derived from an EMBL/GenBank/DDBJ whole genome shotgun (WGS) entry which is preliminary data.</text>
</comment>
<keyword evidence="1" id="KW-0378">Hydrolase</keyword>
<dbReference type="GO" id="GO:0003796">
    <property type="term" value="F:lysozyme activity"/>
    <property type="evidence" value="ECO:0007669"/>
    <property type="project" value="InterPro"/>
</dbReference>
<dbReference type="GO" id="GO:0009253">
    <property type="term" value="P:peptidoglycan catabolic process"/>
    <property type="evidence" value="ECO:0007669"/>
    <property type="project" value="InterPro"/>
</dbReference>